<dbReference type="STRING" id="1086013.SAMN05421774_1233"/>
<feature type="signal peptide" evidence="1">
    <location>
        <begin position="1"/>
        <end position="20"/>
    </location>
</feature>
<feature type="chain" id="PRO_5011980936" description="Lipoprotein" evidence="1">
    <location>
        <begin position="21"/>
        <end position="177"/>
    </location>
</feature>
<keyword evidence="1" id="KW-0732">Signal</keyword>
<keyword evidence="3" id="KW-1185">Reference proteome</keyword>
<evidence type="ECO:0008006" key="4">
    <source>
        <dbReference type="Google" id="ProtNLM"/>
    </source>
</evidence>
<evidence type="ECO:0000313" key="3">
    <source>
        <dbReference type="Proteomes" id="UP000186141"/>
    </source>
</evidence>
<sequence>MARSILFPLLAVMLSACFPAGEPAEAKMGTGPAETARVQELARTPDSLRAFLSGTTVKQAAAGGTRIEHLASDGSSHLWQSGQTAIVPGRWSVRQATGGAQVCIQRTGQGPDCAPANDYLLGLGEIVDGDPLRLSQGLPFILPEGGDLSISFAMMKAGFGPLQTPNKAIAPRYPDLG</sequence>
<dbReference type="Proteomes" id="UP000186141">
    <property type="component" value="Unassembled WGS sequence"/>
</dbReference>
<dbReference type="EMBL" id="FTOT01000023">
    <property type="protein sequence ID" value="SIT25498.1"/>
    <property type="molecule type" value="Genomic_DNA"/>
</dbReference>
<dbReference type="PROSITE" id="PS51257">
    <property type="entry name" value="PROKAR_LIPOPROTEIN"/>
    <property type="match status" value="1"/>
</dbReference>
<dbReference type="AlphaFoldDB" id="A0A1N7QRR8"/>
<reference evidence="2 3" key="1">
    <citation type="submission" date="2017-01" db="EMBL/GenBank/DDBJ databases">
        <authorList>
            <person name="Mah S.A."/>
            <person name="Swanson W.J."/>
            <person name="Moy G.W."/>
            <person name="Vacquier V.D."/>
        </authorList>
    </citation>
    <scope>NUCLEOTIDE SEQUENCE [LARGE SCALE GENOMIC DNA]</scope>
    <source>
        <strain evidence="2 3">DSM 26375</strain>
    </source>
</reference>
<protein>
    <recommendedName>
        <fullName evidence="4">Lipoprotein</fullName>
    </recommendedName>
</protein>
<accession>A0A1N7QRR8</accession>
<proteinExistence type="predicted"/>
<name>A0A1N7QRR8_9RHOB</name>
<dbReference type="RefSeq" id="WP_076534622.1">
    <property type="nucleotide sequence ID" value="NZ_BMEH01000022.1"/>
</dbReference>
<organism evidence="2 3">
    <name type="scientific">Gemmobacter megaterium</name>
    <dbReference type="NCBI Taxonomy" id="1086013"/>
    <lineage>
        <taxon>Bacteria</taxon>
        <taxon>Pseudomonadati</taxon>
        <taxon>Pseudomonadota</taxon>
        <taxon>Alphaproteobacteria</taxon>
        <taxon>Rhodobacterales</taxon>
        <taxon>Paracoccaceae</taxon>
        <taxon>Gemmobacter</taxon>
    </lineage>
</organism>
<evidence type="ECO:0000256" key="1">
    <source>
        <dbReference type="SAM" id="SignalP"/>
    </source>
</evidence>
<evidence type="ECO:0000313" key="2">
    <source>
        <dbReference type="EMBL" id="SIT25498.1"/>
    </source>
</evidence>
<gene>
    <name evidence="2" type="ORF">SAMN05421774_1233</name>
</gene>